<gene>
    <name evidence="3" type="ORF">DNHGIG_17980</name>
</gene>
<keyword evidence="2" id="KW-0456">Lyase</keyword>
<dbReference type="GO" id="GO:0016829">
    <property type="term" value="F:lyase activity"/>
    <property type="evidence" value="ECO:0007669"/>
    <property type="project" value="UniProtKB-KW"/>
</dbReference>
<dbReference type="EMBL" id="BOQE01000001">
    <property type="protein sequence ID" value="GIM46249.1"/>
    <property type="molecule type" value="Genomic_DNA"/>
</dbReference>
<dbReference type="Gene3D" id="3.40.50.1400">
    <property type="match status" value="1"/>
</dbReference>
<dbReference type="Pfam" id="PF01903">
    <property type="entry name" value="CbiX"/>
    <property type="match status" value="1"/>
</dbReference>
<evidence type="ECO:0000313" key="3">
    <source>
        <dbReference type="EMBL" id="GIM46249.1"/>
    </source>
</evidence>
<dbReference type="AlphaFoldDB" id="A0AAV4LEZ2"/>
<name>A0AAV4LEZ2_9BACL</name>
<dbReference type="Proteomes" id="UP001057291">
    <property type="component" value="Unassembled WGS sequence"/>
</dbReference>
<organism evidence="3 4">
    <name type="scientific">Collibacillus ludicampi</name>
    <dbReference type="NCBI Taxonomy" id="2771369"/>
    <lineage>
        <taxon>Bacteria</taxon>
        <taxon>Bacillati</taxon>
        <taxon>Bacillota</taxon>
        <taxon>Bacilli</taxon>
        <taxon>Bacillales</taxon>
        <taxon>Alicyclobacillaceae</taxon>
        <taxon>Collibacillus</taxon>
    </lineage>
</organism>
<keyword evidence="4" id="KW-1185">Reference proteome</keyword>
<dbReference type="PANTHER" id="PTHR33542">
    <property type="entry name" value="SIROHYDROCHLORIN FERROCHELATASE, CHLOROPLASTIC"/>
    <property type="match status" value="1"/>
</dbReference>
<dbReference type="RefSeq" id="WP_282199376.1">
    <property type="nucleotide sequence ID" value="NZ_BOQE01000001.1"/>
</dbReference>
<proteinExistence type="predicted"/>
<evidence type="ECO:0000313" key="4">
    <source>
        <dbReference type="Proteomes" id="UP001057291"/>
    </source>
</evidence>
<comment type="caution">
    <text evidence="3">The sequence shown here is derived from an EMBL/GenBank/DDBJ whole genome shotgun (WGS) entry which is preliminary data.</text>
</comment>
<dbReference type="InterPro" id="IPR002762">
    <property type="entry name" value="CbiX-like"/>
</dbReference>
<dbReference type="GO" id="GO:0046872">
    <property type="term" value="F:metal ion binding"/>
    <property type="evidence" value="ECO:0007669"/>
    <property type="project" value="UniProtKB-KW"/>
</dbReference>
<dbReference type="SUPFAM" id="SSF53800">
    <property type="entry name" value="Chelatase"/>
    <property type="match status" value="1"/>
</dbReference>
<dbReference type="CDD" id="cd03416">
    <property type="entry name" value="CbiX_SirB_N"/>
    <property type="match status" value="1"/>
</dbReference>
<evidence type="ECO:0000256" key="2">
    <source>
        <dbReference type="ARBA" id="ARBA00023239"/>
    </source>
</evidence>
<sequence>MSRKGILLIAHGSPILGETDALFAIAQEVQRRLPDSITEVAFLDFNEPRIEEGVKRFMVQEISELILVPYFLSNGFLAKKALHRAEIAAKNHLRVPVRCAVPIGFDERLLDVIKERIEAVKYTKEFEK</sequence>
<evidence type="ECO:0008006" key="5">
    <source>
        <dbReference type="Google" id="ProtNLM"/>
    </source>
</evidence>
<accession>A0AAV4LEZ2</accession>
<protein>
    <recommendedName>
        <fullName evidence="5">Cobalamin biosynthesis protein CbiX</fullName>
    </recommendedName>
</protein>
<reference evidence="3" key="1">
    <citation type="journal article" date="2023" name="Int. J. Syst. Evol. Microbiol.">
        <title>Collibacillus ludicampi gen. nov., sp. nov., a new soil bacterium of the family Alicyclobacillaceae.</title>
        <authorList>
            <person name="Jojima T."/>
            <person name="Ioku Y."/>
            <person name="Fukuta Y."/>
            <person name="Shirasaka N."/>
            <person name="Matsumura Y."/>
            <person name="Mori M."/>
        </authorList>
    </citation>
    <scope>NUCLEOTIDE SEQUENCE</scope>
    <source>
        <strain evidence="3">TP075</strain>
    </source>
</reference>
<dbReference type="InterPro" id="IPR050963">
    <property type="entry name" value="Sirohydro_Cobaltochel/CbiX"/>
</dbReference>
<dbReference type="PANTHER" id="PTHR33542:SF3">
    <property type="entry name" value="SIROHYDROCHLORIN FERROCHELATASE, CHLOROPLASTIC"/>
    <property type="match status" value="1"/>
</dbReference>
<keyword evidence="1" id="KW-0479">Metal-binding</keyword>
<evidence type="ECO:0000256" key="1">
    <source>
        <dbReference type="ARBA" id="ARBA00022723"/>
    </source>
</evidence>